<evidence type="ECO:0000313" key="4">
    <source>
        <dbReference type="Proteomes" id="UP000238605"/>
    </source>
</evidence>
<keyword evidence="2" id="KW-0732">Signal</keyword>
<feature type="chain" id="PRO_5015715592" evidence="2">
    <location>
        <begin position="21"/>
        <end position="161"/>
    </location>
</feature>
<keyword evidence="4" id="KW-1185">Reference proteome</keyword>
<dbReference type="EMBL" id="PSNX01000005">
    <property type="protein sequence ID" value="PPE66810.1"/>
    <property type="molecule type" value="Genomic_DNA"/>
</dbReference>
<gene>
    <name evidence="3" type="ORF">C1704_07455</name>
</gene>
<evidence type="ECO:0000256" key="2">
    <source>
        <dbReference type="SAM" id="SignalP"/>
    </source>
</evidence>
<reference evidence="3 4" key="1">
    <citation type="submission" date="2018-02" db="EMBL/GenBank/DDBJ databases">
        <title>Reclassifiation of [Polyangium] brachysporum DSM 7029 as Guopingzhaonella breviflexa gen. nov., sp. nov., a member of the family Comamonadaceae.</title>
        <authorList>
            <person name="Tang B."/>
        </authorList>
    </citation>
    <scope>NUCLEOTIDE SEQUENCE [LARGE SCALE GENOMIC DNA]</scope>
    <source>
        <strain evidence="3 4">BCRC 80649</strain>
    </source>
</reference>
<feature type="signal peptide" evidence="2">
    <location>
        <begin position="1"/>
        <end position="20"/>
    </location>
</feature>
<dbReference type="AlphaFoldDB" id="A0A2S5SVM3"/>
<evidence type="ECO:0000256" key="1">
    <source>
        <dbReference type="SAM" id="MobiDB-lite"/>
    </source>
</evidence>
<comment type="caution">
    <text evidence="3">The sequence shown here is derived from an EMBL/GenBank/DDBJ whole genome shotgun (WGS) entry which is preliminary data.</text>
</comment>
<proteinExistence type="predicted"/>
<evidence type="ECO:0000313" key="3">
    <source>
        <dbReference type="EMBL" id="PPE66810.1"/>
    </source>
</evidence>
<dbReference type="Proteomes" id="UP000238605">
    <property type="component" value="Unassembled WGS sequence"/>
</dbReference>
<name>A0A2S5SVM3_9BURK</name>
<accession>A0A2S5SVM3</accession>
<organism evidence="3 4">
    <name type="scientific">Caldimonas caldifontis</name>
    <dbReference type="NCBI Taxonomy" id="1452508"/>
    <lineage>
        <taxon>Bacteria</taxon>
        <taxon>Pseudomonadati</taxon>
        <taxon>Pseudomonadota</taxon>
        <taxon>Betaproteobacteria</taxon>
        <taxon>Burkholderiales</taxon>
        <taxon>Sphaerotilaceae</taxon>
        <taxon>Caldimonas</taxon>
    </lineage>
</organism>
<feature type="region of interest" description="Disordered" evidence="1">
    <location>
        <begin position="125"/>
        <end position="161"/>
    </location>
</feature>
<protein>
    <submittedName>
        <fullName evidence="3">Uncharacterized protein</fullName>
    </submittedName>
</protein>
<sequence>MPMFPLSSLSHRWLAPLALATVLAGCATPDIRGVSSFRVPPGNVPPVGQCAIWYPGLPASHQPPAMSCNKAHADAETWGGVVIWAESAAARRSGEVAYVRYGPHGLNGIPPGQLPPPGRCRLWLPDRPDGQQPPPADCRRVEAQQRTSGGRVLYMPGSDLR</sequence>